<dbReference type="Gene3D" id="1.20.5.1930">
    <property type="match status" value="1"/>
</dbReference>
<comment type="caution">
    <text evidence="11">The sequence shown here is derived from an EMBL/GenBank/DDBJ whole genome shotgun (WGS) entry which is preliminary data.</text>
</comment>
<dbReference type="PANTHER" id="PTHR24421">
    <property type="entry name" value="NITRATE/NITRITE SENSOR PROTEIN NARX-RELATED"/>
    <property type="match status" value="1"/>
</dbReference>
<dbReference type="EMBL" id="JAAGOA010000007">
    <property type="protein sequence ID" value="NEE00851.1"/>
    <property type="molecule type" value="Genomic_DNA"/>
</dbReference>
<feature type="domain" description="Signal transduction histidine kinase subgroup 3 dimerisation and phosphoacceptor" evidence="9">
    <location>
        <begin position="196"/>
        <end position="262"/>
    </location>
</feature>
<keyword evidence="12" id="KW-1185">Reference proteome</keyword>
<evidence type="ECO:0000256" key="1">
    <source>
        <dbReference type="ARBA" id="ARBA00000085"/>
    </source>
</evidence>
<feature type="domain" description="DUF7134" evidence="10">
    <location>
        <begin position="11"/>
        <end position="161"/>
    </location>
</feature>
<dbReference type="RefSeq" id="WP_163737385.1">
    <property type="nucleotide sequence ID" value="NZ_JAAGOA010000007.1"/>
</dbReference>
<dbReference type="Proteomes" id="UP000475214">
    <property type="component" value="Unassembled WGS sequence"/>
</dbReference>
<dbReference type="InterPro" id="IPR011712">
    <property type="entry name" value="Sig_transdc_His_kin_sub3_dim/P"/>
</dbReference>
<name>A0A6L9S828_9ACTN</name>
<evidence type="ECO:0000256" key="3">
    <source>
        <dbReference type="ARBA" id="ARBA00022553"/>
    </source>
</evidence>
<dbReference type="AlphaFoldDB" id="A0A6L9S828"/>
<evidence type="ECO:0000256" key="6">
    <source>
        <dbReference type="ARBA" id="ARBA00022777"/>
    </source>
</evidence>
<evidence type="ECO:0000259" key="10">
    <source>
        <dbReference type="Pfam" id="PF23539"/>
    </source>
</evidence>
<proteinExistence type="predicted"/>
<evidence type="ECO:0000256" key="7">
    <source>
        <dbReference type="ARBA" id="ARBA00022840"/>
    </source>
</evidence>
<keyword evidence="6 11" id="KW-0418">Kinase</keyword>
<dbReference type="InterPro" id="IPR050482">
    <property type="entry name" value="Sensor_HK_TwoCompSys"/>
</dbReference>
<organism evidence="11 12">
    <name type="scientific">Phytoactinopolyspora halotolerans</name>
    <dbReference type="NCBI Taxonomy" id="1981512"/>
    <lineage>
        <taxon>Bacteria</taxon>
        <taxon>Bacillati</taxon>
        <taxon>Actinomycetota</taxon>
        <taxon>Actinomycetes</taxon>
        <taxon>Jiangellales</taxon>
        <taxon>Jiangellaceae</taxon>
        <taxon>Phytoactinopolyspora</taxon>
    </lineage>
</organism>
<reference evidence="11 12" key="1">
    <citation type="submission" date="2020-02" db="EMBL/GenBank/DDBJ databases">
        <authorList>
            <person name="Li X.-J."/>
            <person name="Han X.-M."/>
        </authorList>
    </citation>
    <scope>NUCLEOTIDE SEQUENCE [LARGE SCALE GENOMIC DNA]</scope>
    <source>
        <strain evidence="11 12">CCTCC AB 2017055</strain>
    </source>
</reference>
<sequence>MSNVSGIDRSWPALRTAVADLAIAAAVYAGGLIYEAVDAGDVGASLDAVDFVTCAGAAALILLRRRAPLPVLVVAMVAAVWSLIPDDDPGELRVAAIIALYTVASTSGRRTAWTAGAATAAALYVTAAVTSPGPWYDGENLELIAWASLATAAGDAVRSRRAYNLARQERATALQDRAERAEHALEEEARRQVIEERMRIARELHDVVAHHIAVINVQAGVAAHLLRDDPTGAQEALTHVRRGAASVLDELSSILSVIRQSDEATSTTDPLPTLDDLQRLIADFANVGLEIEWHTAGTRRPVAPTIGLAAYRIIQESLTNAHRYGCHHRATLRLTYERDTLRIEILNDIDTDRPMGTPRGHGTVGMRERAAAAGGTIEIGPTAGGQFRVHATLHTEQAEP</sequence>
<evidence type="ECO:0000259" key="9">
    <source>
        <dbReference type="Pfam" id="PF07730"/>
    </source>
</evidence>
<evidence type="ECO:0000256" key="4">
    <source>
        <dbReference type="ARBA" id="ARBA00022679"/>
    </source>
</evidence>
<dbReference type="Pfam" id="PF07730">
    <property type="entry name" value="HisKA_3"/>
    <property type="match status" value="1"/>
</dbReference>
<evidence type="ECO:0000313" key="12">
    <source>
        <dbReference type="Proteomes" id="UP000475214"/>
    </source>
</evidence>
<evidence type="ECO:0000256" key="2">
    <source>
        <dbReference type="ARBA" id="ARBA00012438"/>
    </source>
</evidence>
<dbReference type="Pfam" id="PF23539">
    <property type="entry name" value="DUF7134"/>
    <property type="match status" value="1"/>
</dbReference>
<keyword evidence="5" id="KW-0547">Nucleotide-binding</keyword>
<gene>
    <name evidence="11" type="ORF">G1H10_11800</name>
</gene>
<keyword evidence="3" id="KW-0597">Phosphoprotein</keyword>
<dbReference type="GO" id="GO:0000155">
    <property type="term" value="F:phosphorelay sensor kinase activity"/>
    <property type="evidence" value="ECO:0007669"/>
    <property type="project" value="InterPro"/>
</dbReference>
<dbReference type="EC" id="2.7.13.3" evidence="2"/>
<evidence type="ECO:0000256" key="5">
    <source>
        <dbReference type="ARBA" id="ARBA00022741"/>
    </source>
</evidence>
<dbReference type="SUPFAM" id="SSF55874">
    <property type="entry name" value="ATPase domain of HSP90 chaperone/DNA topoisomerase II/histidine kinase"/>
    <property type="match status" value="1"/>
</dbReference>
<keyword evidence="4" id="KW-0808">Transferase</keyword>
<dbReference type="GO" id="GO:0046983">
    <property type="term" value="F:protein dimerization activity"/>
    <property type="evidence" value="ECO:0007669"/>
    <property type="project" value="InterPro"/>
</dbReference>
<dbReference type="GO" id="GO:0016020">
    <property type="term" value="C:membrane"/>
    <property type="evidence" value="ECO:0007669"/>
    <property type="project" value="InterPro"/>
</dbReference>
<dbReference type="GO" id="GO:0005524">
    <property type="term" value="F:ATP binding"/>
    <property type="evidence" value="ECO:0007669"/>
    <property type="project" value="UniProtKB-KW"/>
</dbReference>
<accession>A0A6L9S828</accession>
<dbReference type="PANTHER" id="PTHR24421:SF10">
    <property type="entry name" value="NITRATE_NITRITE SENSOR PROTEIN NARQ"/>
    <property type="match status" value="1"/>
</dbReference>
<protein>
    <recommendedName>
        <fullName evidence="2">histidine kinase</fullName>
        <ecNumber evidence="2">2.7.13.3</ecNumber>
    </recommendedName>
</protein>
<dbReference type="CDD" id="cd16917">
    <property type="entry name" value="HATPase_UhpB-NarQ-NarX-like"/>
    <property type="match status" value="1"/>
</dbReference>
<comment type="catalytic activity">
    <reaction evidence="1">
        <text>ATP + protein L-histidine = ADP + protein N-phospho-L-histidine.</text>
        <dbReference type="EC" id="2.7.13.3"/>
    </reaction>
</comment>
<keyword evidence="7" id="KW-0067">ATP-binding</keyword>
<dbReference type="Gene3D" id="3.30.565.10">
    <property type="entry name" value="Histidine kinase-like ATPase, C-terminal domain"/>
    <property type="match status" value="1"/>
</dbReference>
<dbReference type="InterPro" id="IPR036890">
    <property type="entry name" value="HATPase_C_sf"/>
</dbReference>
<keyword evidence="8" id="KW-0902">Two-component regulatory system</keyword>
<dbReference type="InterPro" id="IPR055558">
    <property type="entry name" value="DUF7134"/>
</dbReference>
<evidence type="ECO:0000313" key="11">
    <source>
        <dbReference type="EMBL" id="NEE00851.1"/>
    </source>
</evidence>
<evidence type="ECO:0000256" key="8">
    <source>
        <dbReference type="ARBA" id="ARBA00023012"/>
    </source>
</evidence>